<comment type="caution">
    <text evidence="2">The sequence shown here is derived from an EMBL/GenBank/DDBJ whole genome shotgun (WGS) entry which is preliminary data.</text>
</comment>
<accession>A0A841U6X5</accession>
<name>A0A841U6X5_9BACL</name>
<gene>
    <name evidence="2" type="ORF">H7B90_20240</name>
</gene>
<dbReference type="AlphaFoldDB" id="A0A841U6X5"/>
<keyword evidence="3" id="KW-1185">Reference proteome</keyword>
<dbReference type="EMBL" id="JACJVR010000079">
    <property type="protein sequence ID" value="MBB6693730.1"/>
    <property type="molecule type" value="Genomic_DNA"/>
</dbReference>
<proteinExistence type="predicted"/>
<evidence type="ECO:0000259" key="1">
    <source>
        <dbReference type="PROSITE" id="PS50075"/>
    </source>
</evidence>
<protein>
    <submittedName>
        <fullName evidence="2">Acyl carrier protein</fullName>
    </submittedName>
</protein>
<dbReference type="InterPro" id="IPR009081">
    <property type="entry name" value="PP-bd_ACP"/>
</dbReference>
<dbReference type="Proteomes" id="UP000553776">
    <property type="component" value="Unassembled WGS sequence"/>
</dbReference>
<dbReference type="Pfam" id="PF00550">
    <property type="entry name" value="PP-binding"/>
    <property type="match status" value="1"/>
</dbReference>
<evidence type="ECO:0000313" key="2">
    <source>
        <dbReference type="EMBL" id="MBB6693730.1"/>
    </source>
</evidence>
<evidence type="ECO:0000313" key="3">
    <source>
        <dbReference type="Proteomes" id="UP000553776"/>
    </source>
</evidence>
<dbReference type="Gene3D" id="1.10.1200.10">
    <property type="entry name" value="ACP-like"/>
    <property type="match status" value="1"/>
</dbReference>
<dbReference type="PROSITE" id="PS50075">
    <property type="entry name" value="CARRIER"/>
    <property type="match status" value="1"/>
</dbReference>
<dbReference type="SUPFAM" id="SSF47336">
    <property type="entry name" value="ACP-like"/>
    <property type="match status" value="1"/>
</dbReference>
<organism evidence="2 3">
    <name type="scientific">Cohnella xylanilytica</name>
    <dbReference type="NCBI Taxonomy" id="557555"/>
    <lineage>
        <taxon>Bacteria</taxon>
        <taxon>Bacillati</taxon>
        <taxon>Bacillota</taxon>
        <taxon>Bacilli</taxon>
        <taxon>Bacillales</taxon>
        <taxon>Paenibacillaceae</taxon>
        <taxon>Cohnella</taxon>
    </lineage>
</organism>
<reference evidence="2 3" key="1">
    <citation type="submission" date="2020-08" db="EMBL/GenBank/DDBJ databases">
        <title>Cohnella phylogeny.</title>
        <authorList>
            <person name="Dunlap C."/>
        </authorList>
    </citation>
    <scope>NUCLEOTIDE SEQUENCE [LARGE SCALE GENOMIC DNA]</scope>
    <source>
        <strain evidence="2 3">DSM 25239</strain>
    </source>
</reference>
<sequence length="77" mass="8796">MEMLRDVLAEERDRLDALGPDDDLSGFGVNSMTFIRLVLALEMEFGVSWDDDDLQYQNFLTVNSIIRYVEESMADSA</sequence>
<feature type="domain" description="Carrier" evidence="1">
    <location>
        <begin position="1"/>
        <end position="73"/>
    </location>
</feature>
<dbReference type="InterPro" id="IPR036736">
    <property type="entry name" value="ACP-like_sf"/>
</dbReference>